<evidence type="ECO:0000256" key="1">
    <source>
        <dbReference type="PROSITE-ProRule" id="PRU00169"/>
    </source>
</evidence>
<sequence>MEINEVELLLIEDNPYEAELAIRSLKKHNLGNKLYHIDDGAEALDYIFSEIGVDGPDQFRFNPKVILLDLKLPKVSGLEILKKLKEHERTNIIPVVVLTSSSEESDIMECYKQGANSYIVKPVNFENFSNAMKSLSQYWLDLNKRPVKL</sequence>
<dbReference type="SMART" id="SM00448">
    <property type="entry name" value="REC"/>
    <property type="match status" value="1"/>
</dbReference>
<dbReference type="PANTHER" id="PTHR44520">
    <property type="entry name" value="RESPONSE REGULATOR RCP1-RELATED"/>
    <property type="match status" value="1"/>
</dbReference>
<dbReference type="PROSITE" id="PS50110">
    <property type="entry name" value="RESPONSE_REGULATORY"/>
    <property type="match status" value="1"/>
</dbReference>
<dbReference type="CDD" id="cd17557">
    <property type="entry name" value="REC_Rcp-like"/>
    <property type="match status" value="1"/>
</dbReference>
<feature type="modified residue" description="4-aspartylphosphate" evidence="1">
    <location>
        <position position="69"/>
    </location>
</feature>
<dbReference type="Gene3D" id="3.40.50.2300">
    <property type="match status" value="1"/>
</dbReference>
<reference evidence="3" key="1">
    <citation type="submission" date="2021-01" db="EMBL/GenBank/DDBJ databases">
        <title>Fulvivirga kasyanovii gen. nov., sp nov., a novel member of the phylum Bacteroidetes isolated from seawater in a mussel farm.</title>
        <authorList>
            <person name="Zhao L.-H."/>
            <person name="Wang Z.-J."/>
        </authorList>
    </citation>
    <scope>NUCLEOTIDE SEQUENCE</scope>
    <source>
        <strain evidence="3">29W222</strain>
    </source>
</reference>
<evidence type="ECO:0000313" key="4">
    <source>
        <dbReference type="Proteomes" id="UP000614216"/>
    </source>
</evidence>
<proteinExistence type="predicted"/>
<dbReference type="SUPFAM" id="SSF52172">
    <property type="entry name" value="CheY-like"/>
    <property type="match status" value="1"/>
</dbReference>
<gene>
    <name evidence="3" type="ORF">JMN32_04295</name>
</gene>
<keyword evidence="1" id="KW-0597">Phosphoprotein</keyword>
<dbReference type="Pfam" id="PF00072">
    <property type="entry name" value="Response_reg"/>
    <property type="match status" value="1"/>
</dbReference>
<dbReference type="RefSeq" id="WP_202855054.1">
    <property type="nucleotide sequence ID" value="NZ_JAEUGD010000014.1"/>
</dbReference>
<evidence type="ECO:0000313" key="3">
    <source>
        <dbReference type="EMBL" id="MBL6445514.1"/>
    </source>
</evidence>
<comment type="caution">
    <text evidence="3">The sequence shown here is derived from an EMBL/GenBank/DDBJ whole genome shotgun (WGS) entry which is preliminary data.</text>
</comment>
<keyword evidence="4" id="KW-1185">Reference proteome</keyword>
<dbReference type="InterPro" id="IPR001789">
    <property type="entry name" value="Sig_transdc_resp-reg_receiver"/>
</dbReference>
<name>A0A937FTJ7_9BACT</name>
<dbReference type="GO" id="GO:0000160">
    <property type="term" value="P:phosphorelay signal transduction system"/>
    <property type="evidence" value="ECO:0007669"/>
    <property type="project" value="InterPro"/>
</dbReference>
<dbReference type="EMBL" id="JAEUGD010000014">
    <property type="protein sequence ID" value="MBL6445514.1"/>
    <property type="molecule type" value="Genomic_DNA"/>
</dbReference>
<dbReference type="AlphaFoldDB" id="A0A937FTJ7"/>
<organism evidence="3 4">
    <name type="scientific">Fulvivirga marina</name>
    <dbReference type="NCBI Taxonomy" id="2494733"/>
    <lineage>
        <taxon>Bacteria</taxon>
        <taxon>Pseudomonadati</taxon>
        <taxon>Bacteroidota</taxon>
        <taxon>Cytophagia</taxon>
        <taxon>Cytophagales</taxon>
        <taxon>Fulvivirgaceae</taxon>
        <taxon>Fulvivirga</taxon>
    </lineage>
</organism>
<dbReference type="PANTHER" id="PTHR44520:SF1">
    <property type="entry name" value="TWO-COMPONENT SYSTEM REGULATORY PROTEIN"/>
    <property type="match status" value="1"/>
</dbReference>
<accession>A0A937FTJ7</accession>
<protein>
    <submittedName>
        <fullName evidence="3">Response regulator</fullName>
    </submittedName>
</protein>
<evidence type="ECO:0000259" key="2">
    <source>
        <dbReference type="PROSITE" id="PS50110"/>
    </source>
</evidence>
<feature type="domain" description="Response regulatory" evidence="2">
    <location>
        <begin position="7"/>
        <end position="136"/>
    </location>
</feature>
<dbReference type="InterPro" id="IPR011006">
    <property type="entry name" value="CheY-like_superfamily"/>
</dbReference>
<dbReference type="InterPro" id="IPR052893">
    <property type="entry name" value="TCS_response_regulator"/>
</dbReference>
<dbReference type="Proteomes" id="UP000614216">
    <property type="component" value="Unassembled WGS sequence"/>
</dbReference>